<keyword evidence="5" id="KW-1185">Reference proteome</keyword>
<keyword evidence="1 3" id="KW-0145">Chemotaxis</keyword>
<dbReference type="InterPro" id="IPR038592">
    <property type="entry name" value="CheD-like_sf"/>
</dbReference>
<evidence type="ECO:0000313" key="4">
    <source>
        <dbReference type="EMBL" id="TFZ39896.1"/>
    </source>
</evidence>
<comment type="catalytic activity">
    <reaction evidence="3">
        <text>L-glutaminyl-[protein] + H2O = L-glutamyl-[protein] + NH4(+)</text>
        <dbReference type="Rhea" id="RHEA:16441"/>
        <dbReference type="Rhea" id="RHEA-COMP:10207"/>
        <dbReference type="Rhea" id="RHEA-COMP:10208"/>
        <dbReference type="ChEBI" id="CHEBI:15377"/>
        <dbReference type="ChEBI" id="CHEBI:28938"/>
        <dbReference type="ChEBI" id="CHEBI:29973"/>
        <dbReference type="ChEBI" id="CHEBI:30011"/>
        <dbReference type="EC" id="3.5.1.44"/>
    </reaction>
</comment>
<organism evidence="4 5">
    <name type="scientific">Soehngenia longivitae</name>
    <dbReference type="NCBI Taxonomy" id="2562294"/>
    <lineage>
        <taxon>Bacteria</taxon>
        <taxon>Bacillati</taxon>
        <taxon>Bacillota</taxon>
        <taxon>Tissierellia</taxon>
        <taxon>Tissierellales</taxon>
        <taxon>Tissierellaceae</taxon>
        <taxon>Soehngenia</taxon>
    </lineage>
</organism>
<dbReference type="EMBL" id="SRIB01000008">
    <property type="protein sequence ID" value="TFZ39896.1"/>
    <property type="molecule type" value="Genomic_DNA"/>
</dbReference>
<dbReference type="AlphaFoldDB" id="A0A4Z0D4L0"/>
<accession>A0A4Z0D4L0</accession>
<reference evidence="4 5" key="1">
    <citation type="submission" date="2019-03" db="EMBL/GenBank/DDBJ databases">
        <title>Draft genome sequence data and analysis of a Fermenting Bacterium, Soehngenia longevitae strain 1933PT, isolated from petroleum reservoir in Azerbaijan.</title>
        <authorList>
            <person name="Grouzdev D.S."/>
            <person name="Bidzhieva S.K."/>
            <person name="Sokolova D.S."/>
            <person name="Tourova T.P."/>
            <person name="Poltaraus A.B."/>
            <person name="Nazina T.N."/>
        </authorList>
    </citation>
    <scope>NUCLEOTIDE SEQUENCE [LARGE SCALE GENOMIC DNA]</scope>
    <source>
        <strain evidence="4 5">1933P</strain>
    </source>
</reference>
<dbReference type="OrthoDB" id="9807202at2"/>
<dbReference type="InterPro" id="IPR005659">
    <property type="entry name" value="Chemorcpt_Glu_NH3ase_CheD"/>
</dbReference>
<dbReference type="SUPFAM" id="SSF64438">
    <property type="entry name" value="CNF1/YfiH-like putative cysteine hydrolases"/>
    <property type="match status" value="1"/>
</dbReference>
<dbReference type="PANTHER" id="PTHR35147:SF1">
    <property type="entry name" value="CHEMORECEPTOR GLUTAMINE DEAMIDASE CHED-RELATED"/>
    <property type="match status" value="1"/>
</dbReference>
<evidence type="ECO:0000313" key="5">
    <source>
        <dbReference type="Proteomes" id="UP000298381"/>
    </source>
</evidence>
<dbReference type="InterPro" id="IPR011324">
    <property type="entry name" value="Cytotoxic_necrot_fac-like_cat"/>
</dbReference>
<evidence type="ECO:0000256" key="3">
    <source>
        <dbReference type="HAMAP-Rule" id="MF_01440"/>
    </source>
</evidence>
<comment type="caution">
    <text evidence="4">The sequence shown here is derived from an EMBL/GenBank/DDBJ whole genome shotgun (WGS) entry which is preliminary data.</text>
</comment>
<name>A0A4Z0D4L0_9FIRM</name>
<dbReference type="GO" id="GO:0050568">
    <property type="term" value="F:protein-glutamine glutaminase activity"/>
    <property type="evidence" value="ECO:0007669"/>
    <property type="project" value="UniProtKB-UniRule"/>
</dbReference>
<dbReference type="HAMAP" id="MF_01440">
    <property type="entry name" value="CheD"/>
    <property type="match status" value="1"/>
</dbReference>
<dbReference type="Proteomes" id="UP000298381">
    <property type="component" value="Unassembled WGS sequence"/>
</dbReference>
<dbReference type="GO" id="GO:0006935">
    <property type="term" value="P:chemotaxis"/>
    <property type="evidence" value="ECO:0007669"/>
    <property type="project" value="UniProtKB-UniRule"/>
</dbReference>
<proteinExistence type="inferred from homology"/>
<dbReference type="RefSeq" id="WP_135271212.1">
    <property type="nucleotide sequence ID" value="NZ_SRIB01000008.1"/>
</dbReference>
<evidence type="ECO:0000256" key="2">
    <source>
        <dbReference type="ARBA" id="ARBA00022801"/>
    </source>
</evidence>
<dbReference type="PANTHER" id="PTHR35147">
    <property type="entry name" value="CHEMORECEPTOR GLUTAMINE DEAMIDASE CHED-RELATED"/>
    <property type="match status" value="1"/>
</dbReference>
<protein>
    <recommendedName>
        <fullName evidence="3">Probable chemoreceptor glutamine deamidase CheD</fullName>
        <ecNumber evidence="3">3.5.1.44</ecNumber>
    </recommendedName>
</protein>
<dbReference type="EC" id="3.5.1.44" evidence="3"/>
<gene>
    <name evidence="3" type="primary">cheD</name>
    <name evidence="4" type="ORF">E4100_06435</name>
</gene>
<dbReference type="PROSITE" id="PS51257">
    <property type="entry name" value="PROKAR_LIPOPROTEIN"/>
    <property type="match status" value="1"/>
</dbReference>
<dbReference type="Pfam" id="PF03975">
    <property type="entry name" value="CheD"/>
    <property type="match status" value="1"/>
</dbReference>
<sequence>MVETLKVGISDYKISTSPNILMTLGLGSCVGIAVYDTIHKVGGLSHILLPDSSSFTRNIKDEKFANLAIPKMVMEMKKRYSNMNLIAKIAGGASMFEFNINGAENGIGEQNILAVKRALESLGIPLVASHTGGNSGRTMIVDLTDFTVTIRCANSEIIII</sequence>
<dbReference type="CDD" id="cd16352">
    <property type="entry name" value="CheD"/>
    <property type="match status" value="1"/>
</dbReference>
<evidence type="ECO:0000256" key="1">
    <source>
        <dbReference type="ARBA" id="ARBA00022500"/>
    </source>
</evidence>
<comment type="function">
    <text evidence="3">Probably deamidates glutamine residues to glutamate on methyl-accepting chemotaxis receptors (MCPs), playing an important role in chemotaxis.</text>
</comment>
<keyword evidence="2 3" id="KW-0378">Hydrolase</keyword>
<dbReference type="Gene3D" id="3.30.1330.200">
    <property type="match status" value="1"/>
</dbReference>
<comment type="similarity">
    <text evidence="3">Belongs to the CheD family.</text>
</comment>